<evidence type="ECO:0000313" key="4">
    <source>
        <dbReference type="Proteomes" id="UP000301309"/>
    </source>
</evidence>
<gene>
    <name evidence="3" type="ORF">SVIO_086020</name>
</gene>
<name>A0A4D4LJA9_STRVO</name>
<dbReference type="PANTHER" id="PTHR30006">
    <property type="entry name" value="THIAMINE-BINDING PERIPLASMIC PROTEIN-RELATED"/>
    <property type="match status" value="1"/>
</dbReference>
<sequence length="350" mass="37413">MTHTTRVLAGAAAAAALSLSLSGCAETADADPKKLTVSTFGFGADRFEKTVVEPFEKKTGIDVTVETGANADRLTKLRVNKANPTVDVVMITDLFAAMGQKQGLFDTIDPKKVPNLSKIYDFAKSEDGYGPAYTYQLLGMLYRTDKFSEPPTLKELWKAEHKGKVAVPDMSTSAGMPFLEATSATYGTGPKDADAGFKKLSDLKPHVLKFFNRSTELVSLLDRGEVEMAPGLDLFAVDPAKAGKPIGWAPFDKGRFVAANTAQIVKGSKNKAGAEKFIDYLLSADVQEKAAASFNDKPVNKDAKVPASLTKVAGKAATDPSAAGFTSPDLGYAVDHNDAWVDRFQREVSG</sequence>
<dbReference type="CDD" id="cd13589">
    <property type="entry name" value="PBP2_polyamine_RpCGA009"/>
    <property type="match status" value="1"/>
</dbReference>
<evidence type="ECO:0000256" key="1">
    <source>
        <dbReference type="ARBA" id="ARBA00022729"/>
    </source>
</evidence>
<dbReference type="SUPFAM" id="SSF53850">
    <property type="entry name" value="Periplasmic binding protein-like II"/>
    <property type="match status" value="1"/>
</dbReference>
<proteinExistence type="predicted"/>
<comment type="caution">
    <text evidence="3">The sequence shown here is derived from an EMBL/GenBank/DDBJ whole genome shotgun (WGS) entry which is preliminary data.</text>
</comment>
<dbReference type="RefSeq" id="WP_137980291.1">
    <property type="nucleotide sequence ID" value="NZ_BAAASO010000024.1"/>
</dbReference>
<dbReference type="InterPro" id="IPR006059">
    <property type="entry name" value="SBP"/>
</dbReference>
<dbReference type="OrthoDB" id="9815444at2"/>
<keyword evidence="4" id="KW-1185">Reference proteome</keyword>
<dbReference type="AlphaFoldDB" id="A0A4D4LJA9"/>
<evidence type="ECO:0000256" key="2">
    <source>
        <dbReference type="SAM" id="SignalP"/>
    </source>
</evidence>
<feature type="chain" id="PRO_5039187121" evidence="2">
    <location>
        <begin position="26"/>
        <end position="350"/>
    </location>
</feature>
<keyword evidence="1 2" id="KW-0732">Signal</keyword>
<protein>
    <submittedName>
        <fullName evidence="3">ABC transporter substrate-binding protein</fullName>
    </submittedName>
</protein>
<evidence type="ECO:0000313" key="3">
    <source>
        <dbReference type="EMBL" id="GDY57979.1"/>
    </source>
</evidence>
<accession>A0A4D4LJA9</accession>
<feature type="signal peptide" evidence="2">
    <location>
        <begin position="1"/>
        <end position="25"/>
    </location>
</feature>
<dbReference type="EMBL" id="BJHW01000001">
    <property type="protein sequence ID" value="GDY57979.1"/>
    <property type="molecule type" value="Genomic_DNA"/>
</dbReference>
<dbReference type="PROSITE" id="PS51257">
    <property type="entry name" value="PROKAR_LIPOPROTEIN"/>
    <property type="match status" value="1"/>
</dbReference>
<dbReference type="Pfam" id="PF13416">
    <property type="entry name" value="SBP_bac_8"/>
    <property type="match status" value="1"/>
</dbReference>
<dbReference type="GO" id="GO:0030975">
    <property type="term" value="F:thiamine binding"/>
    <property type="evidence" value="ECO:0007669"/>
    <property type="project" value="TreeGrafter"/>
</dbReference>
<dbReference type="PANTHER" id="PTHR30006:SF2">
    <property type="entry name" value="ABC TRANSPORTER SUBSTRATE-BINDING PROTEIN"/>
    <property type="match status" value="1"/>
</dbReference>
<dbReference type="GO" id="GO:0015888">
    <property type="term" value="P:thiamine transport"/>
    <property type="evidence" value="ECO:0007669"/>
    <property type="project" value="TreeGrafter"/>
</dbReference>
<dbReference type="GO" id="GO:0030976">
    <property type="term" value="F:thiamine pyrophosphate binding"/>
    <property type="evidence" value="ECO:0007669"/>
    <property type="project" value="TreeGrafter"/>
</dbReference>
<dbReference type="Proteomes" id="UP000301309">
    <property type="component" value="Unassembled WGS sequence"/>
</dbReference>
<dbReference type="Gene3D" id="3.40.190.10">
    <property type="entry name" value="Periplasmic binding protein-like II"/>
    <property type="match status" value="2"/>
</dbReference>
<reference evidence="3 4" key="1">
    <citation type="journal article" date="2020" name="Int. J. Syst. Evol. Microbiol.">
        <title>Reclassification of Streptomyces castelarensis and Streptomyces sporoclivatus as later heterotypic synonyms of Streptomyces antimycoticus.</title>
        <authorList>
            <person name="Komaki H."/>
            <person name="Tamura T."/>
        </authorList>
    </citation>
    <scope>NUCLEOTIDE SEQUENCE [LARGE SCALE GENOMIC DNA]</scope>
    <source>
        <strain evidence="3 4">NBRC 13459</strain>
    </source>
</reference>
<organism evidence="3 4">
    <name type="scientific">Streptomyces violaceusniger</name>
    <dbReference type="NCBI Taxonomy" id="68280"/>
    <lineage>
        <taxon>Bacteria</taxon>
        <taxon>Bacillati</taxon>
        <taxon>Actinomycetota</taxon>
        <taxon>Actinomycetes</taxon>
        <taxon>Kitasatosporales</taxon>
        <taxon>Streptomycetaceae</taxon>
        <taxon>Streptomyces</taxon>
        <taxon>Streptomyces violaceusniger group</taxon>
    </lineage>
</organism>
<dbReference type="GO" id="GO:0030288">
    <property type="term" value="C:outer membrane-bounded periplasmic space"/>
    <property type="evidence" value="ECO:0007669"/>
    <property type="project" value="TreeGrafter"/>
</dbReference>